<feature type="binding site" evidence="8">
    <location>
        <begin position="227"/>
        <end position="228"/>
    </location>
    <ligand>
        <name>substrate</name>
    </ligand>
</feature>
<dbReference type="EC" id="5.1.1.7" evidence="3 8"/>
<protein>
    <recommendedName>
        <fullName evidence="3 8">Diaminopimelate epimerase</fullName>
        <shortName evidence="8">DAP epimerase</shortName>
        <ecNumber evidence="3 8">5.1.1.7</ecNumber>
    </recommendedName>
    <alternativeName>
        <fullName evidence="8">PLP-independent amino acid racemase</fullName>
    </alternativeName>
</protein>
<comment type="caution">
    <text evidence="8">Lacks conserved residue(s) required for the propagation of feature annotation.</text>
</comment>
<dbReference type="STRING" id="192814.GCA_900166575_02200"/>
<evidence type="ECO:0000256" key="9">
    <source>
        <dbReference type="PROSITE-ProRule" id="PRU10125"/>
    </source>
</evidence>
<organism evidence="10 11">
    <name type="scientific">Halobacillus salinus</name>
    <dbReference type="NCBI Taxonomy" id="192814"/>
    <lineage>
        <taxon>Bacteria</taxon>
        <taxon>Bacillati</taxon>
        <taxon>Bacillota</taxon>
        <taxon>Bacilli</taxon>
        <taxon>Bacillales</taxon>
        <taxon>Bacillaceae</taxon>
        <taxon>Halobacillus</taxon>
    </lineage>
</organism>
<dbReference type="NCBIfam" id="TIGR00652">
    <property type="entry name" value="DapF"/>
    <property type="match status" value="1"/>
</dbReference>
<dbReference type="UniPathway" id="UPA00034">
    <property type="reaction ID" value="UER00025"/>
</dbReference>
<comment type="subcellular location">
    <subcellularLocation>
        <location evidence="8">Cytoplasm</location>
    </subcellularLocation>
</comment>
<comment type="subunit">
    <text evidence="8">Homodimer.</text>
</comment>
<feature type="binding site" evidence="8">
    <location>
        <begin position="78"/>
        <end position="79"/>
    </location>
    <ligand>
        <name>substrate</name>
    </ligand>
</feature>
<accession>A0A4Z0H5M2</accession>
<feature type="binding site" evidence="8">
    <location>
        <position position="199"/>
    </location>
    <ligand>
        <name>substrate</name>
    </ligand>
</feature>
<reference evidence="10 11" key="1">
    <citation type="journal article" date="2003" name="Int. J. Syst. Evol. Microbiol.">
        <title>Halobacillus salinus sp. nov., isolated from a salt lake on the coast of the East Sea in Korea.</title>
        <authorList>
            <person name="Yoon J.H."/>
            <person name="Kang K.H."/>
            <person name="Park Y.H."/>
        </authorList>
    </citation>
    <scope>NUCLEOTIDE SEQUENCE [LARGE SCALE GENOMIC DNA]</scope>
    <source>
        <strain evidence="10 11">HSL-3</strain>
    </source>
</reference>
<dbReference type="PANTHER" id="PTHR31689:SF0">
    <property type="entry name" value="DIAMINOPIMELATE EPIMERASE"/>
    <property type="match status" value="1"/>
</dbReference>
<name>A0A4Z0H5M2_9BACI</name>
<proteinExistence type="inferred from homology"/>
<evidence type="ECO:0000256" key="2">
    <source>
        <dbReference type="ARBA" id="ARBA00010219"/>
    </source>
</evidence>
<keyword evidence="4 8" id="KW-0028">Amino-acid biosynthesis</keyword>
<feature type="active site" description="Proton acceptor" evidence="8">
    <location>
        <position position="226"/>
    </location>
</feature>
<dbReference type="PANTHER" id="PTHR31689">
    <property type="entry name" value="DIAMINOPIMELATE EPIMERASE, CHLOROPLASTIC"/>
    <property type="match status" value="1"/>
</dbReference>
<comment type="catalytic activity">
    <reaction evidence="7 8">
        <text>(2S,6S)-2,6-diaminopimelate = meso-2,6-diaminopimelate</text>
        <dbReference type="Rhea" id="RHEA:15393"/>
        <dbReference type="ChEBI" id="CHEBI:57609"/>
        <dbReference type="ChEBI" id="CHEBI:57791"/>
        <dbReference type="EC" id="5.1.1.7"/>
    </reaction>
</comment>
<dbReference type="EMBL" id="SRJC01000001">
    <property type="protein sequence ID" value="TGB05164.1"/>
    <property type="molecule type" value="Genomic_DNA"/>
</dbReference>
<evidence type="ECO:0000313" key="10">
    <source>
        <dbReference type="EMBL" id="TGB05164.1"/>
    </source>
</evidence>
<comment type="pathway">
    <text evidence="1 8">Amino-acid biosynthesis; L-lysine biosynthesis via DAP pathway; DL-2,6-diaminopimelate from LL-2,6-diaminopimelate: step 1/1.</text>
</comment>
<feature type="active site" description="Proton donor" evidence="8">
    <location>
        <position position="77"/>
    </location>
</feature>
<evidence type="ECO:0000256" key="7">
    <source>
        <dbReference type="ARBA" id="ARBA00051712"/>
    </source>
</evidence>
<evidence type="ECO:0000256" key="8">
    <source>
        <dbReference type="HAMAP-Rule" id="MF_00197"/>
    </source>
</evidence>
<dbReference type="GO" id="GO:0009089">
    <property type="term" value="P:lysine biosynthetic process via diaminopimelate"/>
    <property type="evidence" value="ECO:0007669"/>
    <property type="project" value="UniProtKB-UniRule"/>
</dbReference>
<feature type="binding site" evidence="8">
    <location>
        <position position="165"/>
    </location>
    <ligand>
        <name>substrate</name>
    </ligand>
</feature>
<dbReference type="GO" id="GO:0005829">
    <property type="term" value="C:cytosol"/>
    <property type="evidence" value="ECO:0007669"/>
    <property type="project" value="TreeGrafter"/>
</dbReference>
<feature type="binding site" evidence="8">
    <location>
        <begin position="217"/>
        <end position="218"/>
    </location>
    <ligand>
        <name>substrate</name>
    </ligand>
</feature>
<evidence type="ECO:0000256" key="6">
    <source>
        <dbReference type="ARBA" id="ARBA00023235"/>
    </source>
</evidence>
<feature type="site" description="Could be important to modulate the pK values of the two catalytic cysteine residues" evidence="8">
    <location>
        <position position="167"/>
    </location>
</feature>
<feature type="binding site" evidence="8">
    <location>
        <position position="13"/>
    </location>
    <ligand>
        <name>substrate</name>
    </ligand>
</feature>
<comment type="caution">
    <text evidence="10">The sequence shown here is derived from an EMBL/GenBank/DDBJ whole genome shotgun (WGS) entry which is preliminary data.</text>
</comment>
<dbReference type="PROSITE" id="PS01326">
    <property type="entry name" value="DAP_EPIMERASE"/>
    <property type="match status" value="1"/>
</dbReference>
<feature type="binding site" evidence="8">
    <location>
        <position position="68"/>
    </location>
    <ligand>
        <name>substrate</name>
    </ligand>
</feature>
<dbReference type="GO" id="GO:0008837">
    <property type="term" value="F:diaminopimelate epimerase activity"/>
    <property type="evidence" value="ECO:0007669"/>
    <property type="project" value="UniProtKB-UniRule"/>
</dbReference>
<dbReference type="HAMAP" id="MF_00197">
    <property type="entry name" value="DAP_epimerase"/>
    <property type="match status" value="1"/>
</dbReference>
<dbReference type="InterPro" id="IPR001653">
    <property type="entry name" value="DAP_epimerase_DapF"/>
</dbReference>
<dbReference type="Gene3D" id="3.10.310.10">
    <property type="entry name" value="Diaminopimelate Epimerase, Chain A, domain 1"/>
    <property type="match status" value="2"/>
</dbReference>
<evidence type="ECO:0000256" key="3">
    <source>
        <dbReference type="ARBA" id="ARBA00013080"/>
    </source>
</evidence>
<dbReference type="SUPFAM" id="SSF54506">
    <property type="entry name" value="Diaminopimelate epimerase-like"/>
    <property type="match status" value="2"/>
</dbReference>
<keyword evidence="6 8" id="KW-0413">Isomerase</keyword>
<dbReference type="RefSeq" id="WP_135327368.1">
    <property type="nucleotide sequence ID" value="NZ_SRJC01000001.1"/>
</dbReference>
<comment type="function">
    <text evidence="8">Catalyzes the stereoinversion of LL-2,6-diaminopimelate (L,L-DAP) to meso-diaminopimelate (meso-DAP), a precursor of L-lysine and an essential component of the bacterial peptidoglycan.</text>
</comment>
<dbReference type="Proteomes" id="UP000297982">
    <property type="component" value="Unassembled WGS sequence"/>
</dbReference>
<keyword evidence="8" id="KW-0963">Cytoplasm</keyword>
<sequence length="325" mass="35803">MKIPFIKCHGSGNDFILIDELENALAFTEEERKHLSLLLCDRNNGIGSDGILFVLGSDKAEGRMRMFNSDGTEAEMCGNGLRCVARHMIDKLGRSNIQIETEKAVLSVSQVEQIYPSIDTFAVAIEPVSFDVASLPMNFSAEQAVDVEIPELSERHRFTALSVPNPHIVSLVDEVKEEELYEIGKKANQLSSVFPNGVNVSFVQQLEQNQIFARTYERGVGLTNACGTAMSASSLVSTLLGTNELDTPVVVINKGGLVHCIVTKDGDTYRIQLRGNGTNVYQAVVEVNDDMQAFYVHSEERFEEENKAYEKLQNYAASLIGGSRA</sequence>
<evidence type="ECO:0000256" key="4">
    <source>
        <dbReference type="ARBA" id="ARBA00022605"/>
    </source>
</evidence>
<dbReference type="InterPro" id="IPR018510">
    <property type="entry name" value="DAP_epimerase_AS"/>
</dbReference>
<feature type="active site" evidence="9">
    <location>
        <position position="77"/>
    </location>
</feature>
<gene>
    <name evidence="8" type="primary">dapF</name>
    <name evidence="10" type="ORF">E4663_09280</name>
</gene>
<feature type="site" description="Could be important to modulate the pK values of the two catalytic cysteine residues" evidence="8">
    <location>
        <position position="217"/>
    </location>
</feature>
<dbReference type="Pfam" id="PF01678">
    <property type="entry name" value="DAP_epimerase"/>
    <property type="match status" value="2"/>
</dbReference>
<evidence type="ECO:0000256" key="5">
    <source>
        <dbReference type="ARBA" id="ARBA00023154"/>
    </source>
</evidence>
<evidence type="ECO:0000313" key="11">
    <source>
        <dbReference type="Proteomes" id="UP000297982"/>
    </source>
</evidence>
<dbReference type="AlphaFoldDB" id="A0A4Z0H5M2"/>
<keyword evidence="5 8" id="KW-0457">Lysine biosynthesis</keyword>
<keyword evidence="11" id="KW-1185">Reference proteome</keyword>
<evidence type="ECO:0000256" key="1">
    <source>
        <dbReference type="ARBA" id="ARBA00005196"/>
    </source>
</evidence>
<comment type="similarity">
    <text evidence="2 8">Belongs to the diaminopimelate epimerase family.</text>
</comment>